<dbReference type="GO" id="GO:0006491">
    <property type="term" value="P:N-glycan processing"/>
    <property type="evidence" value="ECO:0007669"/>
    <property type="project" value="TreeGrafter"/>
</dbReference>
<dbReference type="AlphaFoldDB" id="A0A919P3X9"/>
<dbReference type="InterPro" id="IPR000322">
    <property type="entry name" value="Glyco_hydro_31_TIM"/>
</dbReference>
<dbReference type="PANTHER" id="PTHR22762">
    <property type="entry name" value="ALPHA-GLUCOSIDASE"/>
    <property type="match status" value="1"/>
</dbReference>
<dbReference type="SUPFAM" id="SSF51011">
    <property type="entry name" value="Glycosyl hydrolase domain"/>
    <property type="match status" value="1"/>
</dbReference>
<keyword evidence="2" id="KW-0378">Hydrolase</keyword>
<dbReference type="PANTHER" id="PTHR22762:SF89">
    <property type="entry name" value="ALPHA-XYLOSIDASE"/>
    <property type="match status" value="1"/>
</dbReference>
<dbReference type="CDD" id="cd06595">
    <property type="entry name" value="GH31_u1"/>
    <property type="match status" value="1"/>
</dbReference>
<proteinExistence type="inferred from homology"/>
<dbReference type="Pfam" id="PF21365">
    <property type="entry name" value="Glyco_hydro_31_3rd"/>
    <property type="match status" value="1"/>
</dbReference>
<dbReference type="GO" id="GO:0005975">
    <property type="term" value="P:carbohydrate metabolic process"/>
    <property type="evidence" value="ECO:0007669"/>
    <property type="project" value="InterPro"/>
</dbReference>
<gene>
    <name evidence="6" type="ORF">Cch01nite_29790</name>
</gene>
<sequence>MLGRMDARYRLDARPVADPRAVVRGDHHRVTVLTDGLLRLERSPDGGFEDRASTFALNRDLPVPHFRVVETDRHLEVVTDRLHLVYDRGPFTTSGLSVAVRGGVSSYHSVWRYGDEAGPAVGPGGNLGGTVRTLDGVDGATDLDPGVLSRVGYAVLDDSRSFVFDGDWVAPRDGSRTDLYVFAYGLDHRAAIDAFHAVSGPVPVLPRWALGSWWSRYHRYSADEYAALLARFEAEGMPFSVAVVDMDWHVVDVDPAIGSGWTGYTWNRELFPDPPAFLAWLHEHGLRVTLNVHPADGVRAHEDAYAEMAAALGVDASSGDPVAFDVTDPAFLAAYFDVLHRRLERDGVDFWWIDWQSGPHSRVTGIDPLWMLNHFHFLDSARDGRRPLTFSRYAGPGSHRYPVGFSGDSVISWASLDFQPRFTSTAANIGYGWWSHDIGGHWHGSKDDELATRWVQLGVFSPILRLHSSANAFMTKEPWAYEPAAQDVMTAHLRLRHRLVPYLHTMNHRAARENRPLVEPLYHAWPTAPEAYAQPNQFLFGTELMVAPVTSPADARTRTGRVRAWLPPGTWVDVLTGLVYDGGRELVLHRDLSTIPVLAPTGALVPLDAAEVPGNDPVHPDALEVLVVVGADGAFTLVEDDGTGDGLDDALVVRTPLRLDQAAGTVVLGPAAGNLSCLPAERAWTVTFVAFDEPPRDVVVQVDGFAVPCRVEHADGRLHVRTDPVPVGATVTVDVGPDPRLAPDDVAARLFTVLDRAHVEYDLKPRVHAVATSDAPLAVRVSHLVALDLDPALLTALLEVLLART</sequence>
<comment type="caution">
    <text evidence="6">The sequence shown here is derived from an EMBL/GenBank/DDBJ whole genome shotgun (WGS) entry which is preliminary data.</text>
</comment>
<comment type="similarity">
    <text evidence="1 2">Belongs to the glycosyl hydrolase 31 family.</text>
</comment>
<accession>A0A919P3X9</accession>
<evidence type="ECO:0000256" key="2">
    <source>
        <dbReference type="RuleBase" id="RU361185"/>
    </source>
</evidence>
<feature type="domain" description="Glycoside hydrolase family 31 TIM barrel" evidence="3">
    <location>
        <begin position="203"/>
        <end position="506"/>
    </location>
</feature>
<feature type="domain" description="Glycosyl hydrolase family 31 C-terminal" evidence="5">
    <location>
        <begin position="515"/>
        <end position="604"/>
    </location>
</feature>
<evidence type="ECO:0000259" key="3">
    <source>
        <dbReference type="Pfam" id="PF01055"/>
    </source>
</evidence>
<dbReference type="GO" id="GO:0090599">
    <property type="term" value="F:alpha-glucosidase activity"/>
    <property type="evidence" value="ECO:0007669"/>
    <property type="project" value="TreeGrafter"/>
</dbReference>
<feature type="domain" description="DUF5110" evidence="4">
    <location>
        <begin position="623"/>
        <end position="690"/>
    </location>
</feature>
<dbReference type="EMBL" id="BONK01000010">
    <property type="protein sequence ID" value="GIG22255.1"/>
    <property type="molecule type" value="Genomic_DNA"/>
</dbReference>
<dbReference type="InterPro" id="IPR013780">
    <property type="entry name" value="Glyco_hydro_b"/>
</dbReference>
<evidence type="ECO:0000259" key="5">
    <source>
        <dbReference type="Pfam" id="PF21365"/>
    </source>
</evidence>
<dbReference type="Proteomes" id="UP000632740">
    <property type="component" value="Unassembled WGS sequence"/>
</dbReference>
<protein>
    <submittedName>
        <fullName evidence="6">Alpha-glucosidase</fullName>
    </submittedName>
</protein>
<keyword evidence="7" id="KW-1185">Reference proteome</keyword>
<evidence type="ECO:0000313" key="7">
    <source>
        <dbReference type="Proteomes" id="UP000632740"/>
    </source>
</evidence>
<dbReference type="Pfam" id="PF01055">
    <property type="entry name" value="Glyco_hydro_31_2nd"/>
    <property type="match status" value="1"/>
</dbReference>
<evidence type="ECO:0000256" key="1">
    <source>
        <dbReference type="ARBA" id="ARBA00007806"/>
    </source>
</evidence>
<dbReference type="InterPro" id="IPR033403">
    <property type="entry name" value="DUF5110"/>
</dbReference>
<keyword evidence="2" id="KW-0326">Glycosidase</keyword>
<dbReference type="InterPro" id="IPR017853">
    <property type="entry name" value="GH"/>
</dbReference>
<dbReference type="Gene3D" id="3.20.20.80">
    <property type="entry name" value="Glycosidases"/>
    <property type="match status" value="1"/>
</dbReference>
<evidence type="ECO:0000259" key="4">
    <source>
        <dbReference type="Pfam" id="PF17137"/>
    </source>
</evidence>
<evidence type="ECO:0000313" key="6">
    <source>
        <dbReference type="EMBL" id="GIG22255.1"/>
    </source>
</evidence>
<dbReference type="InterPro" id="IPR048395">
    <property type="entry name" value="Glyco_hydro_31_C"/>
</dbReference>
<dbReference type="Gene3D" id="2.60.40.1180">
    <property type="entry name" value="Golgi alpha-mannosidase II"/>
    <property type="match status" value="2"/>
</dbReference>
<reference evidence="6" key="1">
    <citation type="submission" date="2021-01" db="EMBL/GenBank/DDBJ databases">
        <title>Whole genome shotgun sequence of Cellulomonas chitinilytica NBRC 110799.</title>
        <authorList>
            <person name="Komaki H."/>
            <person name="Tamura T."/>
        </authorList>
    </citation>
    <scope>NUCLEOTIDE SEQUENCE</scope>
    <source>
        <strain evidence="6">NBRC 110799</strain>
    </source>
</reference>
<dbReference type="Pfam" id="PF17137">
    <property type="entry name" value="DUF5110"/>
    <property type="match status" value="1"/>
</dbReference>
<name>A0A919P3X9_9CELL</name>
<dbReference type="SUPFAM" id="SSF51445">
    <property type="entry name" value="(Trans)glycosidases"/>
    <property type="match status" value="1"/>
</dbReference>
<organism evidence="6 7">
    <name type="scientific">Cellulomonas chitinilytica</name>
    <dbReference type="NCBI Taxonomy" id="398759"/>
    <lineage>
        <taxon>Bacteria</taxon>
        <taxon>Bacillati</taxon>
        <taxon>Actinomycetota</taxon>
        <taxon>Actinomycetes</taxon>
        <taxon>Micrococcales</taxon>
        <taxon>Cellulomonadaceae</taxon>
        <taxon>Cellulomonas</taxon>
    </lineage>
</organism>